<keyword evidence="6" id="KW-1185">Reference proteome</keyword>
<dbReference type="InterPro" id="IPR023198">
    <property type="entry name" value="PGP-like_dom2"/>
</dbReference>
<dbReference type="SFLD" id="SFLDG01129">
    <property type="entry name" value="C1.5:_HAD__Beta-PGM__Phosphata"/>
    <property type="match status" value="1"/>
</dbReference>
<dbReference type="InterPro" id="IPR006439">
    <property type="entry name" value="HAD-SF_hydro_IA"/>
</dbReference>
<dbReference type="Gene3D" id="1.10.150.240">
    <property type="entry name" value="Putative phosphatase, domain 2"/>
    <property type="match status" value="1"/>
</dbReference>
<accession>A0ABQ1QT35</accession>
<dbReference type="InterPro" id="IPR023214">
    <property type="entry name" value="HAD_sf"/>
</dbReference>
<dbReference type="InterPro" id="IPR050155">
    <property type="entry name" value="HAD-like_hydrolase_sf"/>
</dbReference>
<dbReference type="Gene3D" id="3.40.50.1000">
    <property type="entry name" value="HAD superfamily/HAD-like"/>
    <property type="match status" value="1"/>
</dbReference>
<dbReference type="NCBIfam" id="TIGR01549">
    <property type="entry name" value="HAD-SF-IA-v1"/>
    <property type="match status" value="1"/>
</dbReference>
<comment type="similarity">
    <text evidence="3">Belongs to the HAD-like hydrolase superfamily. CbbY/CbbZ/Gph/YieH family.</text>
</comment>
<evidence type="ECO:0000256" key="3">
    <source>
        <dbReference type="ARBA" id="ARBA00006171"/>
    </source>
</evidence>
<dbReference type="RefSeq" id="WP_188528979.1">
    <property type="nucleotide sequence ID" value="NZ_BMGI01000005.1"/>
</dbReference>
<dbReference type="SFLD" id="SFLDS00003">
    <property type="entry name" value="Haloacid_Dehalogenase"/>
    <property type="match status" value="1"/>
</dbReference>
<evidence type="ECO:0000256" key="4">
    <source>
        <dbReference type="ARBA" id="ARBA00013078"/>
    </source>
</evidence>
<proteinExistence type="inferred from homology"/>
<dbReference type="PANTHER" id="PTHR43434">
    <property type="entry name" value="PHOSPHOGLYCOLATE PHOSPHATASE"/>
    <property type="match status" value="1"/>
</dbReference>
<dbReference type="EC" id="3.1.3.18" evidence="4"/>
<sequence length="234" mass="23470">MCTGPERRADGVLFDKDGTLFDFDATWVAWVEALIAHWGGQDAARRAALAAAVGFDLAGRAFHPGSVAIAGTPEETARALAPVVGLPAAALVDRLNEEAALAPMAEAVPLAPLLGGLRSQGLRLGVATNDAEAPARAHLSAAGVLELFDFIAGSDSGHGGKPGPGMCQAFARATGLAPGRVVMVGDSTHDLIAGRAAGMQVVAVLSGPAGVAELGPLADAVLPDIGHLPGWLAA</sequence>
<dbReference type="InterPro" id="IPR036412">
    <property type="entry name" value="HAD-like_sf"/>
</dbReference>
<protein>
    <recommendedName>
        <fullName evidence="4">phosphoglycolate phosphatase</fullName>
        <ecNumber evidence="4">3.1.3.18</ecNumber>
    </recommendedName>
</protein>
<dbReference type="Proteomes" id="UP000617355">
    <property type="component" value="Unassembled WGS sequence"/>
</dbReference>
<name>A0ABQ1QT35_9RHOB</name>
<comment type="catalytic activity">
    <reaction evidence="1">
        <text>2-phosphoglycolate + H2O = glycolate + phosphate</text>
        <dbReference type="Rhea" id="RHEA:14369"/>
        <dbReference type="ChEBI" id="CHEBI:15377"/>
        <dbReference type="ChEBI" id="CHEBI:29805"/>
        <dbReference type="ChEBI" id="CHEBI:43474"/>
        <dbReference type="ChEBI" id="CHEBI:58033"/>
        <dbReference type="EC" id="3.1.3.18"/>
    </reaction>
</comment>
<organism evidence="5 6">
    <name type="scientific">Sinisalibacter lacisalsi</name>
    <dbReference type="NCBI Taxonomy" id="1526570"/>
    <lineage>
        <taxon>Bacteria</taxon>
        <taxon>Pseudomonadati</taxon>
        <taxon>Pseudomonadota</taxon>
        <taxon>Alphaproteobacteria</taxon>
        <taxon>Rhodobacterales</taxon>
        <taxon>Roseobacteraceae</taxon>
        <taxon>Sinisalibacter</taxon>
    </lineage>
</organism>
<evidence type="ECO:0000313" key="5">
    <source>
        <dbReference type="EMBL" id="GGD43034.1"/>
    </source>
</evidence>
<dbReference type="EMBL" id="BMGI01000005">
    <property type="protein sequence ID" value="GGD43034.1"/>
    <property type="molecule type" value="Genomic_DNA"/>
</dbReference>
<comment type="pathway">
    <text evidence="2">Organic acid metabolism; glycolate biosynthesis; glycolate from 2-phosphoglycolate: step 1/1.</text>
</comment>
<evidence type="ECO:0000256" key="2">
    <source>
        <dbReference type="ARBA" id="ARBA00004818"/>
    </source>
</evidence>
<evidence type="ECO:0000256" key="1">
    <source>
        <dbReference type="ARBA" id="ARBA00000830"/>
    </source>
</evidence>
<dbReference type="NCBIfam" id="TIGR01509">
    <property type="entry name" value="HAD-SF-IA-v3"/>
    <property type="match status" value="1"/>
</dbReference>
<gene>
    <name evidence="5" type="ORF">GCM10011358_28570</name>
</gene>
<dbReference type="Pfam" id="PF00702">
    <property type="entry name" value="Hydrolase"/>
    <property type="match status" value="1"/>
</dbReference>
<dbReference type="SUPFAM" id="SSF56784">
    <property type="entry name" value="HAD-like"/>
    <property type="match status" value="1"/>
</dbReference>
<evidence type="ECO:0000313" key="6">
    <source>
        <dbReference type="Proteomes" id="UP000617355"/>
    </source>
</evidence>
<comment type="caution">
    <text evidence="5">The sequence shown here is derived from an EMBL/GenBank/DDBJ whole genome shotgun (WGS) entry which is preliminary data.</text>
</comment>
<dbReference type="PANTHER" id="PTHR43434:SF1">
    <property type="entry name" value="PHOSPHOGLYCOLATE PHOSPHATASE"/>
    <property type="match status" value="1"/>
</dbReference>
<reference evidence="6" key="1">
    <citation type="journal article" date="2019" name="Int. J. Syst. Evol. Microbiol.">
        <title>The Global Catalogue of Microorganisms (GCM) 10K type strain sequencing project: providing services to taxonomists for standard genome sequencing and annotation.</title>
        <authorList>
            <consortium name="The Broad Institute Genomics Platform"/>
            <consortium name="The Broad Institute Genome Sequencing Center for Infectious Disease"/>
            <person name="Wu L."/>
            <person name="Ma J."/>
        </authorList>
    </citation>
    <scope>NUCLEOTIDE SEQUENCE [LARGE SCALE GENOMIC DNA]</scope>
    <source>
        <strain evidence="6">CGMCC 1.12922</strain>
    </source>
</reference>